<evidence type="ECO:0008006" key="4">
    <source>
        <dbReference type="Google" id="ProtNLM"/>
    </source>
</evidence>
<dbReference type="EMBL" id="MU802173">
    <property type="protein sequence ID" value="KAJ3980615.1"/>
    <property type="molecule type" value="Genomic_DNA"/>
</dbReference>
<accession>A0AA38PSU1</accession>
<sequence length="396" mass="43119">MDHDQAFFALPQYLQRRIDSAYSSAVKHAHAANSHRDAGTLRSSSAEPPPKRRKTSINEWPADSGGGFIAEDPSDAVTTESTTLGGGGFILNDPDSTAAASGGEEGGHIIDDEIPITTGGGFIREVNEVNGNSTLQTTSEILPPWIPFSSIPTALQLLDLPPDDDQVLGIFRNAASGWDNRDRIDDNLEVTQADWRAVCTILLEPRSGAGDDSIEVENQMRPGDLEEDDEYVQDLSEADLDLQSDAGADSDDNYNPRPSSASKSKTKSSRRPARTELVGSMSGGQRRTRVSRLRSDGSDFDPSDAEEEGSSSGTGRLTSRQKATCIEAFGMFFPDAKDDLRQRRLMLSDIQRVTKLLGEELKAEEMLEMLEVFSTAPDRSMGLQDFERMMIAAKLA</sequence>
<feature type="compositionally biased region" description="Acidic residues" evidence="1">
    <location>
        <begin position="243"/>
        <end position="252"/>
    </location>
</feature>
<dbReference type="AlphaFoldDB" id="A0AA38PSU1"/>
<organism evidence="2 3">
    <name type="scientific">Lentinula detonsa</name>
    <dbReference type="NCBI Taxonomy" id="2804962"/>
    <lineage>
        <taxon>Eukaryota</taxon>
        <taxon>Fungi</taxon>
        <taxon>Dikarya</taxon>
        <taxon>Basidiomycota</taxon>
        <taxon>Agaricomycotina</taxon>
        <taxon>Agaricomycetes</taxon>
        <taxon>Agaricomycetidae</taxon>
        <taxon>Agaricales</taxon>
        <taxon>Marasmiineae</taxon>
        <taxon>Omphalotaceae</taxon>
        <taxon>Lentinula</taxon>
    </lineage>
</organism>
<gene>
    <name evidence="2" type="ORF">F5890DRAFT_1540538</name>
</gene>
<name>A0AA38PSU1_9AGAR</name>
<feature type="region of interest" description="Disordered" evidence="1">
    <location>
        <begin position="243"/>
        <end position="319"/>
    </location>
</feature>
<feature type="compositionally biased region" description="Acidic residues" evidence="1">
    <location>
        <begin position="298"/>
        <end position="309"/>
    </location>
</feature>
<comment type="caution">
    <text evidence="2">The sequence shown here is derived from an EMBL/GenBank/DDBJ whole genome shotgun (WGS) entry which is preliminary data.</text>
</comment>
<evidence type="ECO:0000256" key="1">
    <source>
        <dbReference type="SAM" id="MobiDB-lite"/>
    </source>
</evidence>
<protein>
    <recommendedName>
        <fullName evidence="4">EF-hand domain-containing protein</fullName>
    </recommendedName>
</protein>
<proteinExistence type="predicted"/>
<evidence type="ECO:0000313" key="2">
    <source>
        <dbReference type="EMBL" id="KAJ3980615.1"/>
    </source>
</evidence>
<feature type="region of interest" description="Disordered" evidence="1">
    <location>
        <begin position="29"/>
        <end position="109"/>
    </location>
</feature>
<feature type="region of interest" description="Disordered" evidence="1">
    <location>
        <begin position="207"/>
        <end position="231"/>
    </location>
</feature>
<reference evidence="2" key="1">
    <citation type="submission" date="2022-08" db="EMBL/GenBank/DDBJ databases">
        <authorList>
            <consortium name="DOE Joint Genome Institute"/>
            <person name="Min B."/>
            <person name="Riley R."/>
            <person name="Sierra-Patev S."/>
            <person name="Naranjo-Ortiz M."/>
            <person name="Looney B."/>
            <person name="Konkel Z."/>
            <person name="Slot J.C."/>
            <person name="Sakamoto Y."/>
            <person name="Steenwyk J.L."/>
            <person name="Rokas A."/>
            <person name="Carro J."/>
            <person name="Camarero S."/>
            <person name="Ferreira P."/>
            <person name="Molpeceres G."/>
            <person name="Ruiz-Duenas F.J."/>
            <person name="Serrano A."/>
            <person name="Henrissat B."/>
            <person name="Drula E."/>
            <person name="Hughes K.W."/>
            <person name="Mata J.L."/>
            <person name="Ishikawa N.K."/>
            <person name="Vargas-Isla R."/>
            <person name="Ushijima S."/>
            <person name="Smith C.A."/>
            <person name="Ahrendt S."/>
            <person name="Andreopoulos W."/>
            <person name="He G."/>
            <person name="Labutti K."/>
            <person name="Lipzen A."/>
            <person name="Ng V."/>
            <person name="Sandor L."/>
            <person name="Barry K."/>
            <person name="Martinez A.T."/>
            <person name="Xiao Y."/>
            <person name="Gibbons J.G."/>
            <person name="Terashima K."/>
            <person name="Hibbett D.S."/>
            <person name="Grigoriev I.V."/>
        </authorList>
    </citation>
    <scope>NUCLEOTIDE SEQUENCE</scope>
    <source>
        <strain evidence="2">TFB7829</strain>
    </source>
</reference>
<evidence type="ECO:0000313" key="3">
    <source>
        <dbReference type="Proteomes" id="UP001163850"/>
    </source>
</evidence>
<dbReference type="Proteomes" id="UP001163850">
    <property type="component" value="Unassembled WGS sequence"/>
</dbReference>